<feature type="compositionally biased region" description="Basic and acidic residues" evidence="1">
    <location>
        <begin position="21"/>
        <end position="35"/>
    </location>
</feature>
<feature type="region of interest" description="Disordered" evidence="1">
    <location>
        <begin position="1"/>
        <end position="77"/>
    </location>
</feature>
<dbReference type="EMBL" id="LXQA010661262">
    <property type="protein sequence ID" value="MCI64699.1"/>
    <property type="molecule type" value="Genomic_DNA"/>
</dbReference>
<proteinExistence type="predicted"/>
<name>A0A392TUT2_9FABA</name>
<dbReference type="Proteomes" id="UP000265520">
    <property type="component" value="Unassembled WGS sequence"/>
</dbReference>
<evidence type="ECO:0000313" key="3">
    <source>
        <dbReference type="Proteomes" id="UP000265520"/>
    </source>
</evidence>
<evidence type="ECO:0000256" key="1">
    <source>
        <dbReference type="SAM" id="MobiDB-lite"/>
    </source>
</evidence>
<organism evidence="2 3">
    <name type="scientific">Trifolium medium</name>
    <dbReference type="NCBI Taxonomy" id="97028"/>
    <lineage>
        <taxon>Eukaryota</taxon>
        <taxon>Viridiplantae</taxon>
        <taxon>Streptophyta</taxon>
        <taxon>Embryophyta</taxon>
        <taxon>Tracheophyta</taxon>
        <taxon>Spermatophyta</taxon>
        <taxon>Magnoliopsida</taxon>
        <taxon>eudicotyledons</taxon>
        <taxon>Gunneridae</taxon>
        <taxon>Pentapetalae</taxon>
        <taxon>rosids</taxon>
        <taxon>fabids</taxon>
        <taxon>Fabales</taxon>
        <taxon>Fabaceae</taxon>
        <taxon>Papilionoideae</taxon>
        <taxon>50 kb inversion clade</taxon>
        <taxon>NPAAA clade</taxon>
        <taxon>Hologalegina</taxon>
        <taxon>IRL clade</taxon>
        <taxon>Trifolieae</taxon>
        <taxon>Trifolium</taxon>
    </lineage>
</organism>
<evidence type="ECO:0000313" key="2">
    <source>
        <dbReference type="EMBL" id="MCI64699.1"/>
    </source>
</evidence>
<protein>
    <submittedName>
        <fullName evidence="2">Uncharacterized protein</fullName>
    </submittedName>
</protein>
<comment type="caution">
    <text evidence="2">The sequence shown here is derived from an EMBL/GenBank/DDBJ whole genome shotgun (WGS) entry which is preliminary data.</text>
</comment>
<feature type="compositionally biased region" description="Polar residues" evidence="1">
    <location>
        <begin position="8"/>
        <end position="20"/>
    </location>
</feature>
<feature type="compositionally biased region" description="Polar residues" evidence="1">
    <location>
        <begin position="38"/>
        <end position="54"/>
    </location>
</feature>
<dbReference type="AlphaFoldDB" id="A0A392TUT2"/>
<accession>A0A392TUT2</accession>
<sequence length="77" mass="9081">VLHYTSVEELQSPTKLQNKPSLHEARKYKVNEEVKTPTFATQEQISFTRPPSHQQQDKEKLLQDRKHQGRKSRRSTP</sequence>
<feature type="compositionally biased region" description="Basic and acidic residues" evidence="1">
    <location>
        <begin position="55"/>
        <end position="66"/>
    </location>
</feature>
<feature type="compositionally biased region" description="Basic residues" evidence="1">
    <location>
        <begin position="67"/>
        <end position="77"/>
    </location>
</feature>
<feature type="non-terminal residue" evidence="2">
    <location>
        <position position="1"/>
    </location>
</feature>
<keyword evidence="3" id="KW-1185">Reference proteome</keyword>
<reference evidence="2 3" key="1">
    <citation type="journal article" date="2018" name="Front. Plant Sci.">
        <title>Red Clover (Trifolium pratense) and Zigzag Clover (T. medium) - A Picture of Genomic Similarities and Differences.</title>
        <authorList>
            <person name="Dluhosova J."/>
            <person name="Istvanek J."/>
            <person name="Nedelnik J."/>
            <person name="Repkova J."/>
        </authorList>
    </citation>
    <scope>NUCLEOTIDE SEQUENCE [LARGE SCALE GENOMIC DNA]</scope>
    <source>
        <strain evidence="3">cv. 10/8</strain>
        <tissue evidence="2">Leaf</tissue>
    </source>
</reference>